<dbReference type="InterPro" id="IPR012337">
    <property type="entry name" value="RNaseH-like_sf"/>
</dbReference>
<evidence type="ECO:0000256" key="4">
    <source>
        <dbReference type="ARBA" id="ARBA00022833"/>
    </source>
</evidence>
<feature type="coiled-coil region" evidence="8">
    <location>
        <begin position="771"/>
        <end position="798"/>
    </location>
</feature>
<accession>A0A8S9ZZ82</accession>
<dbReference type="Pfam" id="PF05699">
    <property type="entry name" value="Dimer_Tnp_hAT"/>
    <property type="match status" value="1"/>
</dbReference>
<feature type="compositionally biased region" description="Pro residues" evidence="9">
    <location>
        <begin position="369"/>
        <end position="378"/>
    </location>
</feature>
<keyword evidence="2" id="KW-0479">Metal-binding</keyword>
<feature type="coiled-coil region" evidence="8">
    <location>
        <begin position="695"/>
        <end position="722"/>
    </location>
</feature>
<comment type="subcellular location">
    <subcellularLocation>
        <location evidence="1">Nucleus</location>
    </subcellularLocation>
</comment>
<dbReference type="GO" id="GO:0008270">
    <property type="term" value="F:zinc ion binding"/>
    <property type="evidence" value="ECO:0007669"/>
    <property type="project" value="UniProtKB-KW"/>
</dbReference>
<dbReference type="InterPro" id="IPR008906">
    <property type="entry name" value="HATC_C_dom"/>
</dbReference>
<name>A0A8S9ZZ82_9BILA</name>
<comment type="caution">
    <text evidence="11">The sequence shown here is derived from an EMBL/GenBank/DDBJ whole genome shotgun (WGS) entry which is preliminary data.</text>
</comment>
<evidence type="ECO:0000256" key="3">
    <source>
        <dbReference type="ARBA" id="ARBA00022771"/>
    </source>
</evidence>
<proteinExistence type="predicted"/>
<evidence type="ECO:0000256" key="7">
    <source>
        <dbReference type="PROSITE-ProRule" id="PRU00027"/>
    </source>
</evidence>
<evidence type="ECO:0000259" key="10">
    <source>
        <dbReference type="PROSITE" id="PS50808"/>
    </source>
</evidence>
<protein>
    <recommendedName>
        <fullName evidence="10">BED-type domain-containing protein</fullName>
    </recommendedName>
</protein>
<dbReference type="EMBL" id="JABEBT010000011">
    <property type="protein sequence ID" value="KAF7638580.1"/>
    <property type="molecule type" value="Genomic_DNA"/>
</dbReference>
<keyword evidence="12" id="KW-1185">Reference proteome</keyword>
<gene>
    <name evidence="11" type="ORF">Mgra_00001960</name>
</gene>
<sequence length="991" mass="113856">MKIIIIFLKQIVQSTESTASTSGGSGLQTTISLPIGGVEPIPRKQDIQQDIRFNRGRFKLVRKRGRSEVWNLFGQVVDTLTNSRLPYVACYACKILYTDTGGGTGNMTRHRCQVGNILHLIQQLEMIQFHLINLLLLHLNLFEGVNTFNHQNNDLQKHSSSSTSPQQNKQQELLIQQQQQTQEQNLRLLAQQHQRKVAAVAAAAILLEQQQRAANLIASKGVISSSSLNSTTSSSSSTSSGFQSFSGYNNGYSSSSSIEQQQQLIGGSISSYSIPPSSQPPPLIFNKLFNNKENINSSSSSSSSPANSFSLISPAAAAAACCILQQQQPFLQSNEIIRQQEEKQLQHFNGLLSTISPISIQPNNNSHLHPPPLPPPPHSSSSSSSQGINFYGEGSTSSLIELNNNKNEKKEEEDKEEILFSGHHFTSADRQLFSQAVINFCSQDLLKWEIVEGEGFQNLVETLLFIGRRSSINKTTKINKKQQQEQPQQFDSIKKQLIQTGNEIKKIFLNQKQIVFNETKNDIEKLKNIGISLNCHQIEYGGELKYIISTNYITDDWRITRRILKVSSLKELNEINNQLIINKLTFQLFEFKLDNCPLIILTIDEDIEIINNNKEKEEYSLLNYLPSNIYLFNNINKELNNVLKKCLITENTINNEEIIKIINLINQLIKILIKLNFEYYYDFTNLIYPSLKFIRENCSDILIFLEENLDKEKEENNLIIELQNINWQLFYELESFLEPFYETSQMFLDLNNPHFNKILPEWFALIHECQLNQQLIKEEEKEEELNNNNNNIQELFRSIKLSANLYLKEWANSNISIEHRVATALNPRLRHLPLICSDSERLCVYERIREMAGLGNKLKQKEENFSNKNEQQPFRKRRRFLDQLEDCTLNEEDDELDFYLKSTFTHSQTSDILEFWSSFGEEQFPNLAKLARFLLSISFTPITTKKEINNGNLLNSNEIEILLNLRPKILNSVNHQLAHHRIQQQKQFQNN</sequence>
<keyword evidence="6" id="KW-0539">Nucleus</keyword>
<feature type="compositionally biased region" description="Low complexity" evidence="9">
    <location>
        <begin position="166"/>
        <end position="176"/>
    </location>
</feature>
<dbReference type="Gene3D" id="1.10.10.1070">
    <property type="entry name" value="Zinc finger, BED domain-containing"/>
    <property type="match status" value="1"/>
</dbReference>
<dbReference type="SUPFAM" id="SSF53098">
    <property type="entry name" value="Ribonuclease H-like"/>
    <property type="match status" value="1"/>
</dbReference>
<keyword evidence="4" id="KW-0862">Zinc</keyword>
<evidence type="ECO:0000313" key="11">
    <source>
        <dbReference type="EMBL" id="KAF7638580.1"/>
    </source>
</evidence>
<feature type="region of interest" description="Disordered" evidence="9">
    <location>
        <begin position="359"/>
        <end position="388"/>
    </location>
</feature>
<dbReference type="GO" id="GO:0003677">
    <property type="term" value="F:DNA binding"/>
    <property type="evidence" value="ECO:0007669"/>
    <property type="project" value="UniProtKB-KW"/>
</dbReference>
<dbReference type="GO" id="GO:0005634">
    <property type="term" value="C:nucleus"/>
    <property type="evidence" value="ECO:0007669"/>
    <property type="project" value="UniProtKB-SubCell"/>
</dbReference>
<feature type="domain" description="BED-type" evidence="10">
    <location>
        <begin position="64"/>
        <end position="110"/>
    </location>
</feature>
<keyword evidence="5" id="KW-0238">DNA-binding</keyword>
<dbReference type="Proteomes" id="UP000605970">
    <property type="component" value="Unassembled WGS sequence"/>
</dbReference>
<dbReference type="PROSITE" id="PS50808">
    <property type="entry name" value="ZF_BED"/>
    <property type="match status" value="1"/>
</dbReference>
<keyword evidence="8" id="KW-0175">Coiled coil</keyword>
<dbReference type="SUPFAM" id="SSF140996">
    <property type="entry name" value="Hermes dimerisation domain"/>
    <property type="match status" value="1"/>
</dbReference>
<evidence type="ECO:0000256" key="8">
    <source>
        <dbReference type="SAM" id="Coils"/>
    </source>
</evidence>
<evidence type="ECO:0000256" key="6">
    <source>
        <dbReference type="ARBA" id="ARBA00023242"/>
    </source>
</evidence>
<feature type="compositionally biased region" description="Polar residues" evidence="9">
    <location>
        <begin position="153"/>
        <end position="165"/>
    </location>
</feature>
<evidence type="ECO:0000313" key="12">
    <source>
        <dbReference type="Proteomes" id="UP000605970"/>
    </source>
</evidence>
<evidence type="ECO:0000256" key="9">
    <source>
        <dbReference type="SAM" id="MobiDB-lite"/>
    </source>
</evidence>
<dbReference type="GO" id="GO:0046983">
    <property type="term" value="F:protein dimerization activity"/>
    <property type="evidence" value="ECO:0007669"/>
    <property type="project" value="InterPro"/>
</dbReference>
<dbReference type="OrthoDB" id="1607513at2759"/>
<evidence type="ECO:0000256" key="2">
    <source>
        <dbReference type="ARBA" id="ARBA00022723"/>
    </source>
</evidence>
<dbReference type="InterPro" id="IPR003656">
    <property type="entry name" value="Znf_BED"/>
</dbReference>
<reference evidence="11" key="1">
    <citation type="journal article" date="2020" name="Ecol. Evol.">
        <title>Genome structure and content of the rice root-knot nematode (Meloidogyne graminicola).</title>
        <authorList>
            <person name="Phan N.T."/>
            <person name="Danchin E.G.J."/>
            <person name="Klopp C."/>
            <person name="Perfus-Barbeoch L."/>
            <person name="Kozlowski D.K."/>
            <person name="Koutsovoulos G.D."/>
            <person name="Lopez-Roques C."/>
            <person name="Bouchez O."/>
            <person name="Zahm M."/>
            <person name="Besnard G."/>
            <person name="Bellafiore S."/>
        </authorList>
    </citation>
    <scope>NUCLEOTIDE SEQUENCE</scope>
    <source>
        <strain evidence="11">VN-18</strain>
    </source>
</reference>
<feature type="region of interest" description="Disordered" evidence="9">
    <location>
        <begin position="153"/>
        <end position="176"/>
    </location>
</feature>
<dbReference type="AlphaFoldDB" id="A0A8S9ZZ82"/>
<keyword evidence="3 7" id="KW-0863">Zinc-finger</keyword>
<organism evidence="11 12">
    <name type="scientific">Meloidogyne graminicola</name>
    <dbReference type="NCBI Taxonomy" id="189291"/>
    <lineage>
        <taxon>Eukaryota</taxon>
        <taxon>Metazoa</taxon>
        <taxon>Ecdysozoa</taxon>
        <taxon>Nematoda</taxon>
        <taxon>Chromadorea</taxon>
        <taxon>Rhabditida</taxon>
        <taxon>Tylenchina</taxon>
        <taxon>Tylenchomorpha</taxon>
        <taxon>Tylenchoidea</taxon>
        <taxon>Meloidogynidae</taxon>
        <taxon>Meloidogyninae</taxon>
        <taxon>Meloidogyne</taxon>
    </lineage>
</organism>
<evidence type="ECO:0000256" key="5">
    <source>
        <dbReference type="ARBA" id="ARBA00023125"/>
    </source>
</evidence>
<evidence type="ECO:0000256" key="1">
    <source>
        <dbReference type="ARBA" id="ARBA00004123"/>
    </source>
</evidence>